<feature type="transmembrane region" description="Helical" evidence="1">
    <location>
        <begin position="148"/>
        <end position="168"/>
    </location>
</feature>
<protein>
    <recommendedName>
        <fullName evidence="4">Sugar phosphate transporter domain-containing protein</fullName>
    </recommendedName>
</protein>
<evidence type="ECO:0000313" key="3">
    <source>
        <dbReference type="EMBL" id="JAC82214.1"/>
    </source>
</evidence>
<feature type="transmembrane region" description="Helical" evidence="1">
    <location>
        <begin position="232"/>
        <end position="254"/>
    </location>
</feature>
<feature type="transmembrane region" description="Helical" evidence="1">
    <location>
        <begin position="282"/>
        <end position="302"/>
    </location>
</feature>
<reference evidence="2" key="1">
    <citation type="submission" date="2014-05" db="EMBL/GenBank/DDBJ databases">
        <title>The transcriptome of the halophilic microalga Tetraselmis sp. GSL018 isolated from the Great Salt Lake, Utah.</title>
        <authorList>
            <person name="Jinkerson R.E."/>
            <person name="D'Adamo S."/>
            <person name="Posewitz M.C."/>
        </authorList>
    </citation>
    <scope>NUCLEOTIDE SEQUENCE</scope>
    <source>
        <strain evidence="2">GSL018</strain>
    </source>
</reference>
<feature type="transmembrane region" description="Helical" evidence="1">
    <location>
        <begin position="62"/>
        <end position="84"/>
    </location>
</feature>
<feature type="transmembrane region" description="Helical" evidence="1">
    <location>
        <begin position="31"/>
        <end position="50"/>
    </location>
</feature>
<feature type="transmembrane region" description="Helical" evidence="1">
    <location>
        <begin position="375"/>
        <end position="394"/>
    </location>
</feature>
<sequence>MTEYRENEDGSLSEPLLAQNPLSVWPFSKTWRVALSVCIYWLSVSLVPVYNKRIFSKTVYPYPVATAAIQLGMVSAALGVISLLKHLILDRPYKAISKEEFEGADVEAEAASVHGINGTAHNGNGEPCVGPAQRETSYVPSWILGRHYLFKIWAIAPVGLLFGLKYGVTNWGLHLVPTGVHLLLQATDLLWTVLAAYYINGERQGPIEATACLGTVFGSVLIGLRLNQSMSAALMPLVVNLLSPILLGLCIATLRRATVLLMTSEGPLRGTMTSVELTCHKLYLSALSALACAVLIEGIDIFDTLGDRPPFWAALSRNPDVLLGLAGGAMIVLIFQVNITWLSSLTTATAVGIVGGVKIVPQWLINLLFELHVDVNPLNLAGAAMVMISAVLWTHSKAKKVGLKWMRRPREEPHVSVEDTDLLTPLANQ</sequence>
<keyword evidence="1" id="KW-1133">Transmembrane helix</keyword>
<dbReference type="EMBL" id="GBEZ01007137">
    <property type="protein sequence ID" value="JAC78303.1"/>
    <property type="molecule type" value="Transcribed_RNA"/>
</dbReference>
<organism evidence="2">
    <name type="scientific">Tetraselmis sp. GSL018</name>
    <dbReference type="NCBI Taxonomy" id="582737"/>
    <lineage>
        <taxon>Eukaryota</taxon>
        <taxon>Viridiplantae</taxon>
        <taxon>Chlorophyta</taxon>
        <taxon>core chlorophytes</taxon>
        <taxon>Chlorodendrophyceae</taxon>
        <taxon>Chlorodendrales</taxon>
        <taxon>Chlorodendraceae</taxon>
        <taxon>Tetraselmis</taxon>
    </lineage>
</organism>
<evidence type="ECO:0008006" key="4">
    <source>
        <dbReference type="Google" id="ProtNLM"/>
    </source>
</evidence>
<evidence type="ECO:0000256" key="1">
    <source>
        <dbReference type="SAM" id="Phobius"/>
    </source>
</evidence>
<keyword evidence="1" id="KW-0812">Transmembrane</keyword>
<keyword evidence="1" id="KW-0472">Membrane</keyword>
<feature type="transmembrane region" description="Helical" evidence="1">
    <location>
        <begin position="180"/>
        <end position="199"/>
    </location>
</feature>
<dbReference type="InterPro" id="IPR037185">
    <property type="entry name" value="EmrE-like"/>
</dbReference>
<dbReference type="EMBL" id="GBEZ01002879">
    <property type="protein sequence ID" value="JAC82214.1"/>
    <property type="molecule type" value="Transcribed_RNA"/>
</dbReference>
<feature type="transmembrane region" description="Helical" evidence="1">
    <location>
        <begin position="322"/>
        <end position="341"/>
    </location>
</feature>
<feature type="transmembrane region" description="Helical" evidence="1">
    <location>
        <begin position="348"/>
        <end position="369"/>
    </location>
</feature>
<dbReference type="SUPFAM" id="SSF103481">
    <property type="entry name" value="Multidrug resistance efflux transporter EmrE"/>
    <property type="match status" value="1"/>
</dbReference>
<accession>A0A061S237</accession>
<feature type="transmembrane region" description="Helical" evidence="1">
    <location>
        <begin position="206"/>
        <end position="226"/>
    </location>
</feature>
<evidence type="ECO:0000313" key="2">
    <source>
        <dbReference type="EMBL" id="JAC78303.1"/>
    </source>
</evidence>
<gene>
    <name evidence="2" type="ORF">TSPGSL018_15486</name>
    <name evidence="3" type="ORF">TSPGSL018_6229</name>
</gene>
<proteinExistence type="predicted"/>
<dbReference type="AlphaFoldDB" id="A0A061S237"/>
<name>A0A061S237_9CHLO</name>